<feature type="transmembrane region" description="Helical" evidence="1">
    <location>
        <begin position="98"/>
        <end position="116"/>
    </location>
</feature>
<feature type="transmembrane region" description="Helical" evidence="1">
    <location>
        <begin position="68"/>
        <end position="86"/>
    </location>
</feature>
<reference evidence="2 3" key="1">
    <citation type="submission" date="2021-06" db="EMBL/GenBank/DDBJ databases">
        <authorList>
            <person name="Palmer J.M."/>
        </authorList>
    </citation>
    <scope>NUCLEOTIDE SEQUENCE [LARGE SCALE GENOMIC DNA]</scope>
    <source>
        <strain evidence="2 3">AS_MEX2019</strain>
        <tissue evidence="2">Muscle</tissue>
    </source>
</reference>
<comment type="caution">
    <text evidence="2">The sequence shown here is derived from an EMBL/GenBank/DDBJ whole genome shotgun (WGS) entry which is preliminary data.</text>
</comment>
<name>A0ABV1ADR9_9TELE</name>
<evidence type="ECO:0000256" key="1">
    <source>
        <dbReference type="SAM" id="Phobius"/>
    </source>
</evidence>
<evidence type="ECO:0000313" key="2">
    <source>
        <dbReference type="EMBL" id="MEQ2316708.1"/>
    </source>
</evidence>
<sequence length="147" mass="17261">MAVYDENILKNPFYLALEKQRPDLSSRVADFHGIVLVPCCGSLNVSSYSDSHFDSYVLQPVEEGYKTVNGKVCYLLYYFITLYAYSLSENKNEDYPRVFYILYIYWIFEFICHKLFHFGRMFVRLFMISGTCGVLFSTLVNTKSFVY</sequence>
<keyword evidence="3" id="KW-1185">Reference proteome</keyword>
<evidence type="ECO:0000313" key="3">
    <source>
        <dbReference type="Proteomes" id="UP001469553"/>
    </source>
</evidence>
<gene>
    <name evidence="2" type="ORF">AMECASPLE_035357</name>
</gene>
<dbReference type="InterPro" id="IPR051248">
    <property type="entry name" value="UPF0507/Ank_repeat_27"/>
</dbReference>
<keyword evidence="1" id="KW-1133">Transmembrane helix</keyword>
<feature type="transmembrane region" description="Helical" evidence="1">
    <location>
        <begin position="122"/>
        <end position="140"/>
    </location>
</feature>
<protein>
    <submittedName>
        <fullName evidence="2">Uncharacterized protein</fullName>
    </submittedName>
</protein>
<dbReference type="EMBL" id="JAHRIP010089877">
    <property type="protein sequence ID" value="MEQ2316708.1"/>
    <property type="molecule type" value="Genomic_DNA"/>
</dbReference>
<keyword evidence="1" id="KW-0472">Membrane</keyword>
<proteinExistence type="predicted"/>
<organism evidence="2 3">
    <name type="scientific">Ameca splendens</name>
    <dbReference type="NCBI Taxonomy" id="208324"/>
    <lineage>
        <taxon>Eukaryota</taxon>
        <taxon>Metazoa</taxon>
        <taxon>Chordata</taxon>
        <taxon>Craniata</taxon>
        <taxon>Vertebrata</taxon>
        <taxon>Euteleostomi</taxon>
        <taxon>Actinopterygii</taxon>
        <taxon>Neopterygii</taxon>
        <taxon>Teleostei</taxon>
        <taxon>Neoteleostei</taxon>
        <taxon>Acanthomorphata</taxon>
        <taxon>Ovalentaria</taxon>
        <taxon>Atherinomorphae</taxon>
        <taxon>Cyprinodontiformes</taxon>
        <taxon>Goodeidae</taxon>
        <taxon>Ameca</taxon>
    </lineage>
</organism>
<dbReference type="Proteomes" id="UP001469553">
    <property type="component" value="Unassembled WGS sequence"/>
</dbReference>
<keyword evidence="1" id="KW-0812">Transmembrane</keyword>
<accession>A0ABV1ADR9</accession>
<dbReference type="PANTHER" id="PTHR24170:SF2">
    <property type="entry name" value="ANKYRIN REPEAT DOMAIN-CONTAINING PROTEIN 27"/>
    <property type="match status" value="1"/>
</dbReference>
<dbReference type="PANTHER" id="PTHR24170">
    <property type="entry name" value="ANKYRIN REPEAT DOMAIN-CONTAINING PROTEIN 27"/>
    <property type="match status" value="1"/>
</dbReference>